<dbReference type="AlphaFoldDB" id="A0AA35IQV0"/>
<feature type="coiled-coil region" evidence="6">
    <location>
        <begin position="317"/>
        <end position="738"/>
    </location>
</feature>
<feature type="domain" description="GRIP" evidence="8">
    <location>
        <begin position="860"/>
        <end position="908"/>
    </location>
</feature>
<evidence type="ECO:0000256" key="5">
    <source>
        <dbReference type="ARBA" id="ARBA00023136"/>
    </source>
</evidence>
<evidence type="ECO:0000256" key="4">
    <source>
        <dbReference type="ARBA" id="ARBA00023054"/>
    </source>
</evidence>
<evidence type="ECO:0000313" key="9">
    <source>
        <dbReference type="EMBL" id="CAI4035217.1"/>
    </source>
</evidence>
<evidence type="ECO:0000256" key="3">
    <source>
        <dbReference type="ARBA" id="ARBA00022490"/>
    </source>
</evidence>
<dbReference type="SMART" id="SM00755">
    <property type="entry name" value="Grip"/>
    <property type="match status" value="1"/>
</dbReference>
<gene>
    <name evidence="9" type="primary">SMKI12G3660</name>
    <name evidence="9" type="ORF">SMKI_12G3660</name>
</gene>
<dbReference type="PROSITE" id="PS50913">
    <property type="entry name" value="GRIP"/>
    <property type="match status" value="1"/>
</dbReference>
<evidence type="ECO:0000256" key="6">
    <source>
        <dbReference type="SAM" id="Coils"/>
    </source>
</evidence>
<feature type="compositionally biased region" description="Polar residues" evidence="7">
    <location>
        <begin position="833"/>
        <end position="843"/>
    </location>
</feature>
<accession>A0AA35IQV0</accession>
<dbReference type="InterPro" id="IPR051952">
    <property type="entry name" value="Golgi-autophagy_related"/>
</dbReference>
<feature type="region of interest" description="Disordered" evidence="7">
    <location>
        <begin position="275"/>
        <end position="308"/>
    </location>
</feature>
<comment type="subcellular location">
    <subcellularLocation>
        <location evidence="2">Cytoplasm</location>
    </subcellularLocation>
    <subcellularLocation>
        <location evidence="1">Endomembrane system</location>
        <topology evidence="1">Peripheral membrane protein</topology>
    </subcellularLocation>
</comment>
<keyword evidence="4 6" id="KW-0175">Coiled coil</keyword>
<evidence type="ECO:0000256" key="7">
    <source>
        <dbReference type="SAM" id="MobiDB-lite"/>
    </source>
</evidence>
<dbReference type="GO" id="GO:0005794">
    <property type="term" value="C:Golgi apparatus"/>
    <property type="evidence" value="ECO:0007669"/>
    <property type="project" value="TreeGrafter"/>
</dbReference>
<proteinExistence type="predicted"/>
<evidence type="ECO:0000256" key="1">
    <source>
        <dbReference type="ARBA" id="ARBA00004184"/>
    </source>
</evidence>
<dbReference type="Proteomes" id="UP001161438">
    <property type="component" value="Chromosome 12"/>
</dbReference>
<dbReference type="PANTHER" id="PTHR23157">
    <property type="entry name" value="GRIP AND COILED-COIL DOMAIN-CONTAINING PROTEIN 1"/>
    <property type="match status" value="1"/>
</dbReference>
<feature type="region of interest" description="Disordered" evidence="7">
    <location>
        <begin position="814"/>
        <end position="845"/>
    </location>
</feature>
<feature type="coiled-coil region" evidence="6">
    <location>
        <begin position="767"/>
        <end position="808"/>
    </location>
</feature>
<sequence>MFKQLSQIGKNLTDELAKGLADDMNPTSSEQQIEDDKSGLPKEVQAKLRKFEKYEQKYPLLLSAYKNEKLKSEKFDAVEKILAENTPISNIDDAVDTLPAFFQDLNNKNNLLSDEIKRLTKENSDAAPETVTCETLKVTEERFLKKEQEYKDDIDGLEKKIEALNSELTSLHKDKNDTTSGLREKITALENMLKEEKETEKQEVEISLAKLKEELIANNLTLEDYKTKVTKLEQELVSNNTIVEEKSSKLAELDVILKEKEQKLSELEKKLKEAPKTVISNQNVGNNNRRRKNRNKSKKNKGNATVDDLNEEESFDNLINTAEYEKLKEDLQVLQEKHENCEDWRLKYEEMEAELKNTKESGASQLAKSAEELKTLNTELSDTKKSLKEKNSELEEVRDMLRTVGNELVDAKDEIKGFSSKQTEEAKAVKLELDNLRHKNATMVEAHEIKNAELKNRLDSLNKKVEHLKALSVEKEKEQTTLKNKVVKLNEEISQLTAEKSSTTKELNSLRTSYKQKEKTVGYLEEQVKQFSEQKDAAEKFTEQLKKEHANMSNRLDLLKRENESLHSDIAKNGNSYEAYLKENGKLSERLNILQEKYNTLQNVKSNSNEHIDSIKRQCEELNIKLKESTKKILSLEDELNEYANIVQDKTREANTLRRLVSDSHADDSTARKELENQIAYLTDEKSKLQAELNLQKSRNASESQEWKHAASELKSEIHALKLREKELKSEVDALNHVNSDIKRKTQATSDDSDQLERITSNLKLTLSKADEKNSELQLTNENLLNLNNELNKKFDRLLKNYRSLSAQFNAIKEGQHGESTGRISRSSSTSSLATGNNNTLPANNAKLERVRSSTPLELDSEKNEKIAYIKNVLLGFLEHKEQRNQLLPVISMLLQLDSTDEKRLIMSLK</sequence>
<dbReference type="EMBL" id="OX365768">
    <property type="protein sequence ID" value="CAI4035217.1"/>
    <property type="molecule type" value="Genomic_DNA"/>
</dbReference>
<keyword evidence="10" id="KW-1185">Reference proteome</keyword>
<organism evidence="9 10">
    <name type="scientific">Saccharomyces mikatae IFO 1815</name>
    <dbReference type="NCBI Taxonomy" id="226126"/>
    <lineage>
        <taxon>Eukaryota</taxon>
        <taxon>Fungi</taxon>
        <taxon>Dikarya</taxon>
        <taxon>Ascomycota</taxon>
        <taxon>Saccharomycotina</taxon>
        <taxon>Saccharomycetes</taxon>
        <taxon>Saccharomycetales</taxon>
        <taxon>Saccharomycetaceae</taxon>
        <taxon>Saccharomyces</taxon>
    </lineage>
</organism>
<feature type="compositionally biased region" description="Low complexity" evidence="7">
    <location>
        <begin position="821"/>
        <end position="832"/>
    </location>
</feature>
<reference evidence="9" key="1">
    <citation type="submission" date="2022-10" db="EMBL/GenBank/DDBJ databases">
        <authorList>
            <person name="Byrne P K."/>
        </authorList>
    </citation>
    <scope>NUCLEOTIDE SEQUENCE</scope>
    <source>
        <strain evidence="9">IFO1815</strain>
    </source>
</reference>
<evidence type="ECO:0000313" key="10">
    <source>
        <dbReference type="Proteomes" id="UP001161438"/>
    </source>
</evidence>
<protein>
    <recommendedName>
        <fullName evidence="8">GRIP domain-containing protein</fullName>
    </recommendedName>
</protein>
<name>A0AA35IQV0_SACMI</name>
<dbReference type="Gene3D" id="1.10.287.2610">
    <property type="match status" value="1"/>
</dbReference>
<keyword evidence="3" id="KW-0963">Cytoplasm</keyword>
<feature type="compositionally biased region" description="Basic residues" evidence="7">
    <location>
        <begin position="288"/>
        <end position="301"/>
    </location>
</feature>
<dbReference type="PANTHER" id="PTHR23157:SF25">
    <property type="entry name" value="GRIP AND COILED-COIL DOMAIN-CONTAINING PROTEIN 1"/>
    <property type="match status" value="1"/>
</dbReference>
<evidence type="ECO:0000256" key="2">
    <source>
        <dbReference type="ARBA" id="ARBA00004496"/>
    </source>
</evidence>
<feature type="region of interest" description="Disordered" evidence="7">
    <location>
        <begin position="17"/>
        <end position="41"/>
    </location>
</feature>
<keyword evidence="5" id="KW-0472">Membrane</keyword>
<dbReference type="GeneID" id="80920071"/>
<dbReference type="InterPro" id="IPR000237">
    <property type="entry name" value="GRIP_dom"/>
</dbReference>
<dbReference type="Pfam" id="PF01465">
    <property type="entry name" value="GRIP"/>
    <property type="match status" value="1"/>
</dbReference>
<evidence type="ECO:0000259" key="8">
    <source>
        <dbReference type="PROSITE" id="PS50913"/>
    </source>
</evidence>
<dbReference type="RefSeq" id="XP_056078337.1">
    <property type="nucleotide sequence ID" value="XM_056224416.1"/>
</dbReference>